<reference evidence="1 2" key="1">
    <citation type="journal article" date="2012" name="Science">
        <title>Ecological populations of bacteria act as socially cohesive units of antibiotic production and resistance.</title>
        <authorList>
            <person name="Cordero O.X."/>
            <person name="Wildschutte H."/>
            <person name="Kirkup B."/>
            <person name="Proehl S."/>
            <person name="Ngo L."/>
            <person name="Hussain F."/>
            <person name="Le Roux F."/>
            <person name="Mincer T."/>
            <person name="Polz M.F."/>
        </authorList>
    </citation>
    <scope>NUCLEOTIDE SEQUENCE [LARGE SCALE GENOMIC DNA]</scope>
    <source>
        <strain evidence="1 2">ZF-129</strain>
    </source>
</reference>
<dbReference type="RefSeq" id="WP_017041321.1">
    <property type="nucleotide sequence ID" value="NZ_AJYQ02000002.1"/>
</dbReference>
<evidence type="ECO:0000313" key="1">
    <source>
        <dbReference type="EMBL" id="OEE38321.1"/>
    </source>
</evidence>
<organism evidence="1 2">
    <name type="scientific">Vibrio genomosp. F10 str. ZF-129</name>
    <dbReference type="NCBI Taxonomy" id="1187848"/>
    <lineage>
        <taxon>Bacteria</taxon>
        <taxon>Pseudomonadati</taxon>
        <taxon>Pseudomonadota</taxon>
        <taxon>Gammaproteobacteria</taxon>
        <taxon>Vibrionales</taxon>
        <taxon>Vibrionaceae</taxon>
        <taxon>Vibrio</taxon>
    </lineage>
</organism>
<accession>A0A1E5BKC4</accession>
<sequence>MDKSALKQVTNHHMISFNKCKEDLNQLFKRLPEKGEISQTDFHDICNRVERQRKALEALETQLKNQII</sequence>
<evidence type="ECO:0000313" key="2">
    <source>
        <dbReference type="Proteomes" id="UP000094741"/>
    </source>
</evidence>
<dbReference type="EMBL" id="AJYQ02000002">
    <property type="protein sequence ID" value="OEE38321.1"/>
    <property type="molecule type" value="Genomic_DNA"/>
</dbReference>
<protein>
    <submittedName>
        <fullName evidence="1">Uncharacterized protein</fullName>
    </submittedName>
</protein>
<name>A0A1E5BKC4_9VIBR</name>
<dbReference type="AlphaFoldDB" id="A0A1E5BKC4"/>
<dbReference type="Proteomes" id="UP000094741">
    <property type="component" value="Unassembled WGS sequence"/>
</dbReference>
<comment type="caution">
    <text evidence="1">The sequence shown here is derived from an EMBL/GenBank/DDBJ whole genome shotgun (WGS) entry which is preliminary data.</text>
</comment>
<gene>
    <name evidence="1" type="ORF">A1QO_02780</name>
</gene>
<proteinExistence type="predicted"/>